<gene>
    <name evidence="12" type="primary">LOC103488576</name>
    <name evidence="10" type="synonym">103488576</name>
</gene>
<dbReference type="PANTHER" id="PTHR24186:SF37">
    <property type="entry name" value="PGG DOMAIN-CONTAINING PROTEIN"/>
    <property type="match status" value="1"/>
</dbReference>
<feature type="region of interest" description="Disordered" evidence="7">
    <location>
        <begin position="1"/>
        <end position="24"/>
    </location>
</feature>
<evidence type="ECO:0000256" key="1">
    <source>
        <dbReference type="ARBA" id="ARBA00004141"/>
    </source>
</evidence>
<dbReference type="PANTHER" id="PTHR24186">
    <property type="entry name" value="PROTEIN PHOSPHATASE 1 REGULATORY SUBUNIT"/>
    <property type="match status" value="1"/>
</dbReference>
<evidence type="ECO:0000313" key="10">
    <source>
        <dbReference type="EnsemblPlants" id="MELO3C011474.2.1"/>
    </source>
</evidence>
<evidence type="ECO:0000256" key="4">
    <source>
        <dbReference type="ARBA" id="ARBA00022989"/>
    </source>
</evidence>
<evidence type="ECO:0000256" key="6">
    <source>
        <dbReference type="ARBA" id="ARBA00023136"/>
    </source>
</evidence>
<evidence type="ECO:0000256" key="2">
    <source>
        <dbReference type="ARBA" id="ARBA00022692"/>
    </source>
</evidence>
<accession>A0A1S3BD33</accession>
<keyword evidence="6 8" id="KW-0472">Membrane</keyword>
<dbReference type="AlphaFoldDB" id="A0A1S3BD33"/>
<evidence type="ECO:0000256" key="7">
    <source>
        <dbReference type="SAM" id="MobiDB-lite"/>
    </source>
</evidence>
<dbReference type="GO" id="GO:0005886">
    <property type="term" value="C:plasma membrane"/>
    <property type="evidence" value="ECO:0007669"/>
    <property type="project" value="TreeGrafter"/>
</dbReference>
<evidence type="ECO:0000259" key="9">
    <source>
        <dbReference type="Pfam" id="PF13962"/>
    </source>
</evidence>
<evidence type="ECO:0000256" key="8">
    <source>
        <dbReference type="SAM" id="Phobius"/>
    </source>
</evidence>
<dbReference type="OrthoDB" id="681126at2759"/>
<organism evidence="11 12">
    <name type="scientific">Cucumis melo</name>
    <name type="common">Muskmelon</name>
    <dbReference type="NCBI Taxonomy" id="3656"/>
    <lineage>
        <taxon>Eukaryota</taxon>
        <taxon>Viridiplantae</taxon>
        <taxon>Streptophyta</taxon>
        <taxon>Embryophyta</taxon>
        <taxon>Tracheophyta</taxon>
        <taxon>Spermatophyta</taxon>
        <taxon>Magnoliopsida</taxon>
        <taxon>eudicotyledons</taxon>
        <taxon>Gunneridae</taxon>
        <taxon>Pentapetalae</taxon>
        <taxon>rosids</taxon>
        <taxon>fabids</taxon>
        <taxon>Cucurbitales</taxon>
        <taxon>Cucurbitaceae</taxon>
        <taxon>Benincaseae</taxon>
        <taxon>Cucumis</taxon>
    </lineage>
</organism>
<dbReference type="RefSeq" id="XP_008445596.1">
    <property type="nucleotide sequence ID" value="XM_008447374.1"/>
</dbReference>
<protein>
    <submittedName>
        <fullName evidence="12">Uncharacterized protein LOC103488576</fullName>
    </submittedName>
</protein>
<dbReference type="EnsemblPlants" id="MELO3C011474.2.1">
    <property type="protein sequence ID" value="MELO3C011474.2.1"/>
    <property type="gene ID" value="MELO3C011474.2"/>
</dbReference>
<evidence type="ECO:0000313" key="11">
    <source>
        <dbReference type="Proteomes" id="UP001652600"/>
    </source>
</evidence>
<name>A0A1S3BD33_CUCME</name>
<sequence>MSRQNNGAESVAITIDTTETGHEKNKMMNNNNWIREDTDFLMVVTTFIATVAFQIGTNPPGGVWQEDDKQGKYFAGKSIMATKSPSDFSGYLVTITACFVFSAMQFAVLFLKKWPVGAKNWSFSRFILYSTMGLAISSMGIAYGCSVRAYTPDSEEKTRYVISFITMLGFPIGLAAISLYLEYFNKSSSS</sequence>
<proteinExistence type="predicted"/>
<reference evidence="12" key="2">
    <citation type="submission" date="2025-04" db="UniProtKB">
        <authorList>
            <consortium name="RefSeq"/>
        </authorList>
    </citation>
    <scope>IDENTIFICATION</scope>
</reference>
<dbReference type="InParanoid" id="A0A1S3BD33"/>
<dbReference type="eggNOG" id="KOG0504">
    <property type="taxonomic scope" value="Eukaryota"/>
</dbReference>
<dbReference type="GeneID" id="103488576"/>
<dbReference type="KEGG" id="cmo:103488576"/>
<reference evidence="10" key="1">
    <citation type="submission" date="2023-03" db="UniProtKB">
        <authorList>
            <consortium name="EnsemblPlants"/>
        </authorList>
    </citation>
    <scope>IDENTIFICATION</scope>
</reference>
<keyword evidence="11" id="KW-1185">Reference proteome</keyword>
<feature type="transmembrane region" description="Helical" evidence="8">
    <location>
        <begin position="160"/>
        <end position="181"/>
    </location>
</feature>
<feature type="transmembrane region" description="Helical" evidence="8">
    <location>
        <begin position="88"/>
        <end position="111"/>
    </location>
</feature>
<evidence type="ECO:0000256" key="3">
    <source>
        <dbReference type="ARBA" id="ARBA00022737"/>
    </source>
</evidence>
<dbReference type="Proteomes" id="UP001652600">
    <property type="component" value="Chromosome 3"/>
</dbReference>
<evidence type="ECO:0000313" key="12">
    <source>
        <dbReference type="RefSeq" id="XP_008445596.1"/>
    </source>
</evidence>
<comment type="subcellular location">
    <subcellularLocation>
        <location evidence="1">Membrane</location>
        <topology evidence="1">Multi-pass membrane protein</topology>
    </subcellularLocation>
</comment>
<keyword evidence="3" id="KW-0677">Repeat</keyword>
<dbReference type="Gramene" id="MELO3C011474.2.1">
    <property type="protein sequence ID" value="MELO3C011474.2.1"/>
    <property type="gene ID" value="MELO3C011474.2"/>
</dbReference>
<feature type="domain" description="PGG" evidence="9">
    <location>
        <begin position="32"/>
        <end position="147"/>
    </location>
</feature>
<dbReference type="InterPro" id="IPR026961">
    <property type="entry name" value="PGG_dom"/>
</dbReference>
<feature type="transmembrane region" description="Helical" evidence="8">
    <location>
        <begin position="123"/>
        <end position="144"/>
    </location>
</feature>
<keyword evidence="5" id="KW-0040">ANK repeat</keyword>
<evidence type="ECO:0000256" key="5">
    <source>
        <dbReference type="ARBA" id="ARBA00023043"/>
    </source>
</evidence>
<keyword evidence="2 8" id="KW-0812">Transmembrane</keyword>
<dbReference type="Pfam" id="PF13962">
    <property type="entry name" value="PGG"/>
    <property type="match status" value="1"/>
</dbReference>
<keyword evidence="4 8" id="KW-1133">Transmembrane helix</keyword>